<reference evidence="22 23" key="1">
    <citation type="submission" date="2023-08" db="EMBL/GenBank/DDBJ databases">
        <title>Pleionea litopenaei sp. nov., isolated from stomach of juvenile Litopenaeus vannamei.</title>
        <authorList>
            <person name="Rho A.M."/>
            <person name="Hwang C.Y."/>
        </authorList>
    </citation>
    <scope>NUCLEOTIDE SEQUENCE [LARGE SCALE GENOMIC DNA]</scope>
    <source>
        <strain evidence="22 23">HL-JVS1</strain>
    </source>
</reference>
<dbReference type="Gene3D" id="3.30.43.10">
    <property type="entry name" value="Uridine Diphospho-n-acetylenolpyruvylglucosamine Reductase, domain 2"/>
    <property type="match status" value="1"/>
</dbReference>
<dbReference type="InterPro" id="IPR036318">
    <property type="entry name" value="FAD-bd_PCMH-like_sf"/>
</dbReference>
<keyword evidence="10 20" id="KW-0285">Flavoprotein</keyword>
<proteinExistence type="inferred from homology"/>
<dbReference type="Pfam" id="PF01565">
    <property type="entry name" value="FAD_binding_4"/>
    <property type="match status" value="1"/>
</dbReference>
<evidence type="ECO:0000256" key="3">
    <source>
        <dbReference type="ARBA" id="ARBA00004496"/>
    </source>
</evidence>
<evidence type="ECO:0000256" key="10">
    <source>
        <dbReference type="ARBA" id="ARBA00022630"/>
    </source>
</evidence>
<accession>A0AA51X8M9</accession>
<keyword evidence="12 20" id="KW-0521">NADP</keyword>
<dbReference type="InterPro" id="IPR011601">
    <property type="entry name" value="MurB_C"/>
</dbReference>
<dbReference type="InterPro" id="IPR016166">
    <property type="entry name" value="FAD-bd_PCMH"/>
</dbReference>
<keyword evidence="15 20" id="KW-0560">Oxidoreductase</keyword>
<dbReference type="PANTHER" id="PTHR21071">
    <property type="entry name" value="UDP-N-ACETYLENOLPYRUVOYLGLUCOSAMINE REDUCTASE"/>
    <property type="match status" value="1"/>
</dbReference>
<evidence type="ECO:0000256" key="13">
    <source>
        <dbReference type="ARBA" id="ARBA00022960"/>
    </source>
</evidence>
<dbReference type="PROSITE" id="PS51387">
    <property type="entry name" value="FAD_PCMH"/>
    <property type="match status" value="1"/>
</dbReference>
<keyword evidence="11 20" id="KW-0274">FAD</keyword>
<dbReference type="EMBL" id="CP133548">
    <property type="protein sequence ID" value="WMS89109.1"/>
    <property type="molecule type" value="Genomic_DNA"/>
</dbReference>
<dbReference type="AlphaFoldDB" id="A0AA51X8M9"/>
<dbReference type="GO" id="GO:0071555">
    <property type="term" value="P:cell wall organization"/>
    <property type="evidence" value="ECO:0007669"/>
    <property type="project" value="UniProtKB-KW"/>
</dbReference>
<evidence type="ECO:0000256" key="8">
    <source>
        <dbReference type="ARBA" id="ARBA00022490"/>
    </source>
</evidence>
<evidence type="ECO:0000256" key="7">
    <source>
        <dbReference type="ARBA" id="ARBA00015188"/>
    </source>
</evidence>
<evidence type="ECO:0000256" key="6">
    <source>
        <dbReference type="ARBA" id="ARBA00012518"/>
    </source>
</evidence>
<dbReference type="InterPro" id="IPR003170">
    <property type="entry name" value="MurB"/>
</dbReference>
<dbReference type="Gene3D" id="3.30.465.10">
    <property type="match status" value="1"/>
</dbReference>
<keyword evidence="8 20" id="KW-0963">Cytoplasm</keyword>
<dbReference type="GO" id="GO:0009252">
    <property type="term" value="P:peptidoglycan biosynthetic process"/>
    <property type="evidence" value="ECO:0007669"/>
    <property type="project" value="UniProtKB-UniRule"/>
</dbReference>
<evidence type="ECO:0000256" key="4">
    <source>
        <dbReference type="ARBA" id="ARBA00004752"/>
    </source>
</evidence>
<keyword evidence="9 20" id="KW-0132">Cell division</keyword>
<evidence type="ECO:0000259" key="21">
    <source>
        <dbReference type="PROSITE" id="PS51387"/>
    </source>
</evidence>
<evidence type="ECO:0000256" key="19">
    <source>
        <dbReference type="ARBA" id="ARBA00048914"/>
    </source>
</evidence>
<evidence type="ECO:0000256" key="1">
    <source>
        <dbReference type="ARBA" id="ARBA00001974"/>
    </source>
</evidence>
<evidence type="ECO:0000256" key="18">
    <source>
        <dbReference type="ARBA" id="ARBA00031026"/>
    </source>
</evidence>
<dbReference type="Gene3D" id="3.90.78.10">
    <property type="entry name" value="UDP-N-acetylenolpyruvoylglucosamine reductase, C-terminal domain"/>
    <property type="match status" value="1"/>
</dbReference>
<dbReference type="InterPro" id="IPR036635">
    <property type="entry name" value="MurB_C_sf"/>
</dbReference>
<dbReference type="GO" id="GO:0008360">
    <property type="term" value="P:regulation of cell shape"/>
    <property type="evidence" value="ECO:0007669"/>
    <property type="project" value="UniProtKB-KW"/>
</dbReference>
<dbReference type="NCBIfam" id="TIGR00179">
    <property type="entry name" value="murB"/>
    <property type="match status" value="1"/>
</dbReference>
<comment type="similarity">
    <text evidence="5 20">Belongs to the MurB family.</text>
</comment>
<evidence type="ECO:0000313" key="23">
    <source>
        <dbReference type="Proteomes" id="UP001239782"/>
    </source>
</evidence>
<dbReference type="SUPFAM" id="SSF56176">
    <property type="entry name" value="FAD-binding/transporter-associated domain-like"/>
    <property type="match status" value="1"/>
</dbReference>
<gene>
    <name evidence="20 22" type="primary">murB</name>
    <name evidence="22" type="ORF">Q9312_09395</name>
</gene>
<comment type="function">
    <text evidence="2 20">Cell wall formation.</text>
</comment>
<feature type="active site" description="Proton donor" evidence="20">
    <location>
        <position position="232"/>
    </location>
</feature>
<dbReference type="KEGG" id="plei:Q9312_09395"/>
<dbReference type="HAMAP" id="MF_00037">
    <property type="entry name" value="MurB"/>
    <property type="match status" value="1"/>
</dbReference>
<dbReference type="EC" id="1.3.1.98" evidence="6 20"/>
<dbReference type="RefSeq" id="WP_309204355.1">
    <property type="nucleotide sequence ID" value="NZ_CP133548.1"/>
</dbReference>
<organism evidence="22 23">
    <name type="scientific">Pleionea litopenaei</name>
    <dbReference type="NCBI Taxonomy" id="3070815"/>
    <lineage>
        <taxon>Bacteria</taxon>
        <taxon>Pseudomonadati</taxon>
        <taxon>Pseudomonadota</taxon>
        <taxon>Gammaproteobacteria</taxon>
        <taxon>Oceanospirillales</taxon>
        <taxon>Pleioneaceae</taxon>
        <taxon>Pleionea</taxon>
    </lineage>
</organism>
<evidence type="ECO:0000256" key="16">
    <source>
        <dbReference type="ARBA" id="ARBA00023306"/>
    </source>
</evidence>
<protein>
    <recommendedName>
        <fullName evidence="7 20">UDP-N-acetylenolpyruvoylglucosamine reductase</fullName>
        <ecNumber evidence="6 20">1.3.1.98</ecNumber>
    </recommendedName>
    <alternativeName>
        <fullName evidence="18 20">UDP-N-acetylmuramate dehydrogenase</fullName>
    </alternativeName>
</protein>
<evidence type="ECO:0000256" key="9">
    <source>
        <dbReference type="ARBA" id="ARBA00022618"/>
    </source>
</evidence>
<dbReference type="NCBIfam" id="NF000755">
    <property type="entry name" value="PRK00046.1"/>
    <property type="match status" value="1"/>
</dbReference>
<keyword evidence="14 20" id="KW-0573">Peptidoglycan synthesis</keyword>
<evidence type="ECO:0000256" key="14">
    <source>
        <dbReference type="ARBA" id="ARBA00022984"/>
    </source>
</evidence>
<evidence type="ECO:0000256" key="5">
    <source>
        <dbReference type="ARBA" id="ARBA00010485"/>
    </source>
</evidence>
<dbReference type="InterPro" id="IPR016169">
    <property type="entry name" value="FAD-bd_PCMH_sub2"/>
</dbReference>
<dbReference type="SUPFAM" id="SSF56194">
    <property type="entry name" value="Uridine diphospho-N-Acetylenolpyruvylglucosamine reductase, MurB, C-terminal domain"/>
    <property type="match status" value="1"/>
</dbReference>
<dbReference type="GO" id="GO:0005829">
    <property type="term" value="C:cytosol"/>
    <property type="evidence" value="ECO:0007669"/>
    <property type="project" value="TreeGrafter"/>
</dbReference>
<dbReference type="GO" id="GO:0008762">
    <property type="term" value="F:UDP-N-acetylmuramate dehydrogenase activity"/>
    <property type="evidence" value="ECO:0007669"/>
    <property type="project" value="UniProtKB-UniRule"/>
</dbReference>
<evidence type="ECO:0000256" key="15">
    <source>
        <dbReference type="ARBA" id="ARBA00023002"/>
    </source>
</evidence>
<keyword evidence="17 20" id="KW-0961">Cell wall biogenesis/degradation</keyword>
<dbReference type="Pfam" id="PF02873">
    <property type="entry name" value="MurB_C"/>
    <property type="match status" value="1"/>
</dbReference>
<sequence>MNCLHNADLTEFNTFGVRSNAKRLWTLDSLEDLSEFITLYNESRNPLILGGGSNVLLTKDVEGDVFHVAIKGVTYENNDDTSVFVTAMAGENWHQLVEACLKKNLYGLENLALIPGTVGAAPIQNIGAYGVELKDRLVSVQAIDLEKGEFRTFNVDECAFGYRDSLFKRQLGRWLIVSITLRLSRQFEPVINYSPLNQLETNDLTAKDIFDTVVKTRQAKLPDPKRLGNGGSFFKNPVVDKSLAESLKQEFPDMPTYMVDDSNVKLAAGWLIDQLGLKGYREGDAGVHEHQALVLVNFKSASGEQINQLADTVLAKVKARFGIALEKEVRVI</sequence>
<comment type="pathway">
    <text evidence="4 20">Cell wall biogenesis; peptidoglycan biosynthesis.</text>
</comment>
<evidence type="ECO:0000256" key="2">
    <source>
        <dbReference type="ARBA" id="ARBA00003921"/>
    </source>
</evidence>
<keyword evidence="23" id="KW-1185">Reference proteome</keyword>
<evidence type="ECO:0000256" key="11">
    <source>
        <dbReference type="ARBA" id="ARBA00022827"/>
    </source>
</evidence>
<feature type="active site" evidence="20">
    <location>
        <position position="163"/>
    </location>
</feature>
<dbReference type="InterPro" id="IPR016167">
    <property type="entry name" value="FAD-bd_PCMH_sub1"/>
</dbReference>
<dbReference type="InterPro" id="IPR006094">
    <property type="entry name" value="Oxid_FAD_bind_N"/>
</dbReference>
<evidence type="ECO:0000256" key="12">
    <source>
        <dbReference type="ARBA" id="ARBA00022857"/>
    </source>
</evidence>
<evidence type="ECO:0000256" key="20">
    <source>
        <dbReference type="HAMAP-Rule" id="MF_00037"/>
    </source>
</evidence>
<dbReference type="PANTHER" id="PTHR21071:SF4">
    <property type="entry name" value="UDP-N-ACETYLENOLPYRUVOYLGLUCOSAMINE REDUCTASE"/>
    <property type="match status" value="1"/>
</dbReference>
<keyword evidence="16 20" id="KW-0131">Cell cycle</keyword>
<keyword evidence="13 20" id="KW-0133">Cell shape</keyword>
<dbReference type="GO" id="GO:0051301">
    <property type="term" value="P:cell division"/>
    <property type="evidence" value="ECO:0007669"/>
    <property type="project" value="UniProtKB-KW"/>
</dbReference>
<evidence type="ECO:0000256" key="17">
    <source>
        <dbReference type="ARBA" id="ARBA00023316"/>
    </source>
</evidence>
<dbReference type="GO" id="GO:0071949">
    <property type="term" value="F:FAD binding"/>
    <property type="evidence" value="ECO:0007669"/>
    <property type="project" value="InterPro"/>
</dbReference>
<comment type="cofactor">
    <cofactor evidence="1 20">
        <name>FAD</name>
        <dbReference type="ChEBI" id="CHEBI:57692"/>
    </cofactor>
</comment>
<feature type="active site" evidence="20">
    <location>
        <position position="328"/>
    </location>
</feature>
<comment type="subcellular location">
    <subcellularLocation>
        <location evidence="3 20">Cytoplasm</location>
    </subcellularLocation>
</comment>
<dbReference type="Proteomes" id="UP001239782">
    <property type="component" value="Chromosome"/>
</dbReference>
<name>A0AA51X8M9_9GAMM</name>
<feature type="domain" description="FAD-binding PCMH-type" evidence="21">
    <location>
        <begin position="17"/>
        <end position="186"/>
    </location>
</feature>
<evidence type="ECO:0000313" key="22">
    <source>
        <dbReference type="EMBL" id="WMS89109.1"/>
    </source>
</evidence>
<comment type="catalytic activity">
    <reaction evidence="19 20">
        <text>UDP-N-acetyl-alpha-D-muramate + NADP(+) = UDP-N-acetyl-3-O-(1-carboxyvinyl)-alpha-D-glucosamine + NADPH + H(+)</text>
        <dbReference type="Rhea" id="RHEA:12248"/>
        <dbReference type="ChEBI" id="CHEBI:15378"/>
        <dbReference type="ChEBI" id="CHEBI:57783"/>
        <dbReference type="ChEBI" id="CHEBI:58349"/>
        <dbReference type="ChEBI" id="CHEBI:68483"/>
        <dbReference type="ChEBI" id="CHEBI:70757"/>
        <dbReference type="EC" id="1.3.1.98"/>
    </reaction>
</comment>